<dbReference type="InParanoid" id="A0A1V8SBK7"/>
<evidence type="ECO:0000313" key="1">
    <source>
        <dbReference type="EMBL" id="OQN96578.1"/>
    </source>
</evidence>
<accession>A0A1V8SBK7</accession>
<dbReference type="AlphaFoldDB" id="A0A1V8SBK7"/>
<dbReference type="EMBL" id="NAJO01000064">
    <property type="protein sequence ID" value="OQN96578.1"/>
    <property type="molecule type" value="Genomic_DNA"/>
</dbReference>
<reference evidence="2" key="1">
    <citation type="submission" date="2017-03" db="EMBL/GenBank/DDBJ databases">
        <title>Genomes of endolithic fungi from Antarctica.</title>
        <authorList>
            <person name="Coleine C."/>
            <person name="Masonjones S."/>
            <person name="Stajich J.E."/>
        </authorList>
    </citation>
    <scope>NUCLEOTIDE SEQUENCE [LARGE SCALE GENOMIC DNA]</scope>
    <source>
        <strain evidence="2">CCFEE 5527</strain>
    </source>
</reference>
<comment type="caution">
    <text evidence="1">The sequence shown here is derived from an EMBL/GenBank/DDBJ whole genome shotgun (WGS) entry which is preliminary data.</text>
</comment>
<gene>
    <name evidence="1" type="ORF">B0A48_17008</name>
</gene>
<name>A0A1V8SBK7_9PEZI</name>
<dbReference type="Proteomes" id="UP000192596">
    <property type="component" value="Unassembled WGS sequence"/>
</dbReference>
<sequence>MGELDPSLYDGKMAMVTHIQAYPFTQHFELQDFSFAFLNTSGRCTLHVKGYRDDNIDTPTVVAS</sequence>
<organism evidence="1 2">
    <name type="scientific">Cryoendolithus antarcticus</name>
    <dbReference type="NCBI Taxonomy" id="1507870"/>
    <lineage>
        <taxon>Eukaryota</taxon>
        <taxon>Fungi</taxon>
        <taxon>Dikarya</taxon>
        <taxon>Ascomycota</taxon>
        <taxon>Pezizomycotina</taxon>
        <taxon>Dothideomycetes</taxon>
        <taxon>Dothideomycetidae</taxon>
        <taxon>Cladosporiales</taxon>
        <taxon>Cladosporiaceae</taxon>
        <taxon>Cryoendolithus</taxon>
    </lineage>
</organism>
<protein>
    <submittedName>
        <fullName evidence="1">Uncharacterized protein</fullName>
    </submittedName>
</protein>
<evidence type="ECO:0000313" key="2">
    <source>
        <dbReference type="Proteomes" id="UP000192596"/>
    </source>
</evidence>
<keyword evidence="2" id="KW-1185">Reference proteome</keyword>
<proteinExistence type="predicted"/>